<dbReference type="InterPro" id="IPR053135">
    <property type="entry name" value="AKR2_Oxidoreductase"/>
</dbReference>
<dbReference type="STRING" id="82374.NZ47_03410"/>
<protein>
    <recommendedName>
        <fullName evidence="1">NADP-dependent oxidoreductase domain-containing protein</fullName>
    </recommendedName>
</protein>
<evidence type="ECO:0000259" key="1">
    <source>
        <dbReference type="Pfam" id="PF00248"/>
    </source>
</evidence>
<gene>
    <name evidence="2" type="ORF">NZ47_03410</name>
</gene>
<dbReference type="InterPro" id="IPR023210">
    <property type="entry name" value="NADP_OxRdtase_dom"/>
</dbReference>
<dbReference type="PANTHER" id="PTHR43312">
    <property type="entry name" value="D-THREO-ALDOSE 1-DEHYDROGENASE"/>
    <property type="match status" value="1"/>
</dbReference>
<dbReference type="RefSeq" id="WP_039206440.1">
    <property type="nucleotide sequence ID" value="NZ_JSCE01000069.1"/>
</dbReference>
<dbReference type="InterPro" id="IPR036812">
    <property type="entry name" value="NAD(P)_OxRdtase_dom_sf"/>
</dbReference>
<dbReference type="Proteomes" id="UP000030993">
    <property type="component" value="Unassembled WGS sequence"/>
</dbReference>
<dbReference type="SUPFAM" id="SSF51430">
    <property type="entry name" value="NAD(P)-linked oxidoreductase"/>
    <property type="match status" value="1"/>
</dbReference>
<organism evidence="2 3">
    <name type="scientific">Anaerovibrio lipolyticus</name>
    <dbReference type="NCBI Taxonomy" id="82374"/>
    <lineage>
        <taxon>Bacteria</taxon>
        <taxon>Bacillati</taxon>
        <taxon>Bacillota</taxon>
        <taxon>Negativicutes</taxon>
        <taxon>Selenomonadales</taxon>
        <taxon>Selenomonadaceae</taxon>
        <taxon>Anaerovibrio</taxon>
    </lineage>
</organism>
<sequence>MHSKRGLCLGTVQFGMDYGIKGQKQPSVEKAVEMLDYATQNGIDTIDTANAYGTAEDVVGTFLKKKTVSRDKLFIISKFKPNLLDEVKPDEYYKIMRENLENTLSRLRTDYLDSYLLHSARYVFNDEIIDTLNRMKQDGLVRRVGVSVYEPEEAKKCIERPNVEFMQLPYSIFDQRMEKAGVFEAANDDNIQIHSRSAFIQGLILMDEDEVPTFLAKAKPIVRKIDILCQRHGISRISLAMNYVKQQSRISHLVFGVDNIEQLKENIHIYQEDISKDIIYDIAKEFRDIEADIVMPSLWKK</sequence>
<dbReference type="Gene3D" id="3.20.20.100">
    <property type="entry name" value="NADP-dependent oxidoreductase domain"/>
    <property type="match status" value="1"/>
</dbReference>
<feature type="domain" description="NADP-dependent oxidoreductase" evidence="1">
    <location>
        <begin position="7"/>
        <end position="281"/>
    </location>
</feature>
<evidence type="ECO:0000313" key="2">
    <source>
        <dbReference type="EMBL" id="KHM52660.1"/>
    </source>
</evidence>
<dbReference type="CDD" id="cd19097">
    <property type="entry name" value="AKR_unchar"/>
    <property type="match status" value="1"/>
</dbReference>
<name>A0A0B2JWG2_9FIRM</name>
<dbReference type="Pfam" id="PF00248">
    <property type="entry name" value="Aldo_ket_red"/>
    <property type="match status" value="1"/>
</dbReference>
<dbReference type="PANTHER" id="PTHR43312:SF1">
    <property type="entry name" value="NADP-DEPENDENT OXIDOREDUCTASE DOMAIN-CONTAINING PROTEIN"/>
    <property type="match status" value="1"/>
</dbReference>
<dbReference type="InterPro" id="IPR020471">
    <property type="entry name" value="AKR"/>
</dbReference>
<dbReference type="GO" id="GO:0016491">
    <property type="term" value="F:oxidoreductase activity"/>
    <property type="evidence" value="ECO:0007669"/>
    <property type="project" value="InterPro"/>
</dbReference>
<keyword evidence="3" id="KW-1185">Reference proteome</keyword>
<dbReference type="PRINTS" id="PR00069">
    <property type="entry name" value="ALDKETRDTASE"/>
</dbReference>
<dbReference type="EMBL" id="JSCE01000069">
    <property type="protein sequence ID" value="KHM52660.1"/>
    <property type="molecule type" value="Genomic_DNA"/>
</dbReference>
<dbReference type="AlphaFoldDB" id="A0A0B2JWG2"/>
<evidence type="ECO:0000313" key="3">
    <source>
        <dbReference type="Proteomes" id="UP000030993"/>
    </source>
</evidence>
<reference evidence="2 3" key="1">
    <citation type="journal article" date="2013" name="PLoS ONE">
        <title>Identification and characterization of three novel lipases belonging to families II and V from Anaerovibrio lipolyticus 5ST.</title>
        <authorList>
            <person name="Prive F."/>
            <person name="Kaderbhai N.N."/>
            <person name="Girdwood S."/>
            <person name="Worgan H.J."/>
            <person name="Pinloche E."/>
            <person name="Scollan N.D."/>
            <person name="Huws S.A."/>
            <person name="Newbold C.J."/>
        </authorList>
    </citation>
    <scope>NUCLEOTIDE SEQUENCE [LARGE SCALE GENOMIC DNA]</scope>
    <source>
        <strain evidence="2 3">5S</strain>
    </source>
</reference>
<accession>A0A0B2JWG2</accession>
<comment type="caution">
    <text evidence="2">The sequence shown here is derived from an EMBL/GenBank/DDBJ whole genome shotgun (WGS) entry which is preliminary data.</text>
</comment>
<proteinExistence type="predicted"/>